<organism evidence="1 2">
    <name type="scientific">Amycolatopsis rubida</name>
    <dbReference type="NCBI Taxonomy" id="112413"/>
    <lineage>
        <taxon>Bacteria</taxon>
        <taxon>Bacillati</taxon>
        <taxon>Actinomycetota</taxon>
        <taxon>Actinomycetes</taxon>
        <taxon>Pseudonocardiales</taxon>
        <taxon>Pseudonocardiaceae</taxon>
        <taxon>Amycolatopsis</taxon>
    </lineage>
</organism>
<proteinExistence type="predicted"/>
<dbReference type="EMBL" id="JAAGNC010000089">
    <property type="protein sequence ID" value="NEC57394.1"/>
    <property type="molecule type" value="Genomic_DNA"/>
</dbReference>
<protein>
    <recommendedName>
        <fullName evidence="3">DUF3893 domain-containing protein</fullName>
    </recommendedName>
</protein>
<keyword evidence="2" id="KW-1185">Reference proteome</keyword>
<comment type="caution">
    <text evidence="1">The sequence shown here is derived from an EMBL/GenBank/DDBJ whole genome shotgun (WGS) entry which is preliminary data.</text>
</comment>
<sequence>MKTPYPVPKEHSQAFTEVAQGSRIAWHMVQACGDPMDGSIFANVNELYPHEKVSDRVRHYVEAAFEHLLMWADNAAPLKFHPEQTVNFTLRPTYTLARAALESSAQAVWILSANNSKECVRRHLSLIRWDIQEHKKSSPSPEHKEACRTRENELLARVGSVFTEQDVKPPNGYLAVLKSACEPNDLDLEPVGIERLWRAASGAAHGMYWPNLELQTLTTGNEDERGHFRAQRLPDSTVMVEVIQSALKMSQYAAYKYVVLSGLDLSALVGPAMRWLTSNMTLKPDADPELLKQLNADRPPNWGME</sequence>
<accession>A0ABX0BP55</accession>
<dbReference type="Proteomes" id="UP000470404">
    <property type="component" value="Unassembled WGS sequence"/>
</dbReference>
<evidence type="ECO:0000313" key="1">
    <source>
        <dbReference type="EMBL" id="NEC57394.1"/>
    </source>
</evidence>
<gene>
    <name evidence="1" type="ORF">G3I59_17780</name>
</gene>
<evidence type="ECO:0000313" key="2">
    <source>
        <dbReference type="Proteomes" id="UP000470404"/>
    </source>
</evidence>
<name>A0ABX0BP55_9PSEU</name>
<evidence type="ECO:0008006" key="3">
    <source>
        <dbReference type="Google" id="ProtNLM"/>
    </source>
</evidence>
<reference evidence="1 2" key="1">
    <citation type="submission" date="2020-01" db="EMBL/GenBank/DDBJ databases">
        <title>Insect and environment-associated Actinomycetes.</title>
        <authorList>
            <person name="Currrie C."/>
            <person name="Chevrette M."/>
            <person name="Carlson C."/>
            <person name="Stubbendieck R."/>
            <person name="Wendt-Pienkowski E."/>
        </authorList>
    </citation>
    <scope>NUCLEOTIDE SEQUENCE [LARGE SCALE GENOMIC DNA]</scope>
    <source>
        <strain evidence="1 2">SID8386</strain>
    </source>
</reference>
<dbReference type="RefSeq" id="WP_095213934.1">
    <property type="nucleotide sequence ID" value="NZ_JAAGNC010000089.1"/>
</dbReference>